<dbReference type="EMBL" id="JABFDN010000016">
    <property type="protein sequence ID" value="NPU69317.1"/>
    <property type="molecule type" value="Genomic_DNA"/>
</dbReference>
<dbReference type="Proteomes" id="UP000886476">
    <property type="component" value="Unassembled WGS sequence"/>
</dbReference>
<reference evidence="2" key="1">
    <citation type="submission" date="2020-05" db="EMBL/GenBank/DDBJ databases">
        <title>Nod-independent and nitrogen-fixing Bradyrhizobium aeschynomene sp. nov. isolated from nodules of Aeschynomene indica.</title>
        <authorList>
            <person name="Zhang Z."/>
        </authorList>
    </citation>
    <scope>NUCLEOTIDE SEQUENCE</scope>
    <source>
        <strain evidence="2">83012</strain>
    </source>
</reference>
<accession>A0ABX2CM98</accession>
<evidence type="ECO:0000313" key="3">
    <source>
        <dbReference type="Proteomes" id="UP000886476"/>
    </source>
</evidence>
<feature type="chain" id="PRO_5046679005" evidence="1">
    <location>
        <begin position="21"/>
        <end position="135"/>
    </location>
</feature>
<name>A0ABX2CM98_9BRAD</name>
<protein>
    <submittedName>
        <fullName evidence="2">Uncharacterized protein</fullName>
    </submittedName>
</protein>
<comment type="caution">
    <text evidence="2">The sequence shown here is derived from an EMBL/GenBank/DDBJ whole genome shotgun (WGS) entry which is preliminary data.</text>
</comment>
<evidence type="ECO:0000313" key="2">
    <source>
        <dbReference type="EMBL" id="NPU69317.1"/>
    </source>
</evidence>
<keyword evidence="1" id="KW-0732">Signal</keyword>
<evidence type="ECO:0000256" key="1">
    <source>
        <dbReference type="SAM" id="SignalP"/>
    </source>
</evidence>
<organism evidence="2 3">
    <name type="scientific">Bradyrhizobium aeschynomenes</name>
    <dbReference type="NCBI Taxonomy" id="2734909"/>
    <lineage>
        <taxon>Bacteria</taxon>
        <taxon>Pseudomonadati</taxon>
        <taxon>Pseudomonadota</taxon>
        <taxon>Alphaproteobacteria</taxon>
        <taxon>Hyphomicrobiales</taxon>
        <taxon>Nitrobacteraceae</taxon>
        <taxon>Bradyrhizobium</taxon>
    </lineage>
</organism>
<sequence>MRLMASVAGMLAALPLAGCAADSQSRLPAFMRARAPEPPPEAPPDVAVLVRKSLDMIFVATAQPRDLEATPAMRTERGDAWTACVRAQIISVAGARLRRQTYRLTIRQNEIIDRRRAVPGRDCVSDDYKPILPTK</sequence>
<gene>
    <name evidence="2" type="ORF">HL667_30230</name>
</gene>
<keyword evidence="3" id="KW-1185">Reference proteome</keyword>
<feature type="signal peptide" evidence="1">
    <location>
        <begin position="1"/>
        <end position="20"/>
    </location>
</feature>
<proteinExistence type="predicted"/>